<comment type="caution">
    <text evidence="4">The sequence shown here is derived from an EMBL/GenBank/DDBJ whole genome shotgun (WGS) entry which is preliminary data.</text>
</comment>
<evidence type="ECO:0000256" key="1">
    <source>
        <dbReference type="PROSITE-ProRule" id="PRU00047"/>
    </source>
</evidence>
<dbReference type="PROSITE" id="PS50158">
    <property type="entry name" value="ZF_CCHC"/>
    <property type="match status" value="1"/>
</dbReference>
<dbReference type="AlphaFoldDB" id="A0A1Y2ENM4"/>
<keyword evidence="1" id="KW-0863">Zinc-finger</keyword>
<dbReference type="GO" id="GO:0008270">
    <property type="term" value="F:zinc ion binding"/>
    <property type="evidence" value="ECO:0007669"/>
    <property type="project" value="UniProtKB-KW"/>
</dbReference>
<organism evidence="4 5">
    <name type="scientific">Neocallimastix californiae</name>
    <dbReference type="NCBI Taxonomy" id="1754190"/>
    <lineage>
        <taxon>Eukaryota</taxon>
        <taxon>Fungi</taxon>
        <taxon>Fungi incertae sedis</taxon>
        <taxon>Chytridiomycota</taxon>
        <taxon>Chytridiomycota incertae sedis</taxon>
        <taxon>Neocallimastigomycetes</taxon>
        <taxon>Neocallimastigales</taxon>
        <taxon>Neocallimastigaceae</taxon>
        <taxon>Neocallimastix</taxon>
    </lineage>
</organism>
<dbReference type="Proteomes" id="UP000193920">
    <property type="component" value="Unassembled WGS sequence"/>
</dbReference>
<reference evidence="4 5" key="1">
    <citation type="submission" date="2016-08" db="EMBL/GenBank/DDBJ databases">
        <title>A Parts List for Fungal Cellulosomes Revealed by Comparative Genomics.</title>
        <authorList>
            <consortium name="DOE Joint Genome Institute"/>
            <person name="Haitjema C.H."/>
            <person name="Gilmore S.P."/>
            <person name="Henske J.K."/>
            <person name="Solomon K.V."/>
            <person name="De Groot R."/>
            <person name="Kuo A."/>
            <person name="Mondo S.J."/>
            <person name="Salamov A.A."/>
            <person name="Labutti K."/>
            <person name="Zhao Z."/>
            <person name="Chiniquy J."/>
            <person name="Barry K."/>
            <person name="Brewer H.M."/>
            <person name="Purvine S.O."/>
            <person name="Wright A.T."/>
            <person name="Boxma B."/>
            <person name="Van Alen T."/>
            <person name="Hackstein J.H."/>
            <person name="Baker S.E."/>
            <person name="Grigoriev I.V."/>
            <person name="O'Malley M.A."/>
        </authorList>
    </citation>
    <scope>NUCLEOTIDE SEQUENCE [LARGE SCALE GENOMIC DNA]</scope>
    <source>
        <strain evidence="4 5">G1</strain>
    </source>
</reference>
<dbReference type="InterPro" id="IPR036875">
    <property type="entry name" value="Znf_CCHC_sf"/>
</dbReference>
<sequence>MKAWITLYQITDEKEIFNNCKFKVIGKSIHCLNALVTKDVHNNIVYPSLEEIRDALLEFHDLYMDPEDIIDKLKNMAISTRGNIKEFNKEYKELYNKLDEDDRRCISVSDYLKSIFNKKEAWKGVKLAGKRISLAKAFSTAELIDEVENECGKRTITHESRDNNFKNNNLNNDGNKGKYRVQMCYFCNEEGHKKYNCPKFNHFEYLKYQRMLNEESSGSTNVSNERLNY</sequence>
<dbReference type="OrthoDB" id="2181120at2759"/>
<protein>
    <recommendedName>
        <fullName evidence="3">CCHC-type domain-containing protein</fullName>
    </recommendedName>
</protein>
<evidence type="ECO:0000313" key="5">
    <source>
        <dbReference type="Proteomes" id="UP000193920"/>
    </source>
</evidence>
<gene>
    <name evidence="4" type="ORF">LY90DRAFT_699694</name>
</gene>
<evidence type="ECO:0000256" key="2">
    <source>
        <dbReference type="SAM" id="Coils"/>
    </source>
</evidence>
<evidence type="ECO:0000313" key="4">
    <source>
        <dbReference type="EMBL" id="ORY73122.1"/>
    </source>
</evidence>
<name>A0A1Y2ENM4_9FUNG</name>
<proteinExistence type="predicted"/>
<dbReference type="EMBL" id="MCOG01000035">
    <property type="protein sequence ID" value="ORY73122.1"/>
    <property type="molecule type" value="Genomic_DNA"/>
</dbReference>
<dbReference type="SUPFAM" id="SSF57756">
    <property type="entry name" value="Retrovirus zinc finger-like domains"/>
    <property type="match status" value="1"/>
</dbReference>
<keyword evidence="1" id="KW-0862">Zinc</keyword>
<keyword evidence="5" id="KW-1185">Reference proteome</keyword>
<keyword evidence="2" id="KW-0175">Coiled coil</keyword>
<evidence type="ECO:0000259" key="3">
    <source>
        <dbReference type="PROSITE" id="PS50158"/>
    </source>
</evidence>
<feature type="domain" description="CCHC-type" evidence="3">
    <location>
        <begin position="184"/>
        <end position="199"/>
    </location>
</feature>
<accession>A0A1Y2ENM4</accession>
<dbReference type="InterPro" id="IPR001878">
    <property type="entry name" value="Znf_CCHC"/>
</dbReference>
<feature type="coiled-coil region" evidence="2">
    <location>
        <begin position="70"/>
        <end position="104"/>
    </location>
</feature>
<keyword evidence="1" id="KW-0479">Metal-binding</keyword>
<dbReference type="GO" id="GO:0003676">
    <property type="term" value="F:nucleic acid binding"/>
    <property type="evidence" value="ECO:0007669"/>
    <property type="project" value="InterPro"/>
</dbReference>